<organism evidence="3 4">
    <name type="scientific">Opitutus terrae (strain DSM 11246 / JCM 15787 / PB90-1)</name>
    <dbReference type="NCBI Taxonomy" id="452637"/>
    <lineage>
        <taxon>Bacteria</taxon>
        <taxon>Pseudomonadati</taxon>
        <taxon>Verrucomicrobiota</taxon>
        <taxon>Opitutia</taxon>
        <taxon>Opitutales</taxon>
        <taxon>Opitutaceae</taxon>
        <taxon>Opitutus</taxon>
    </lineage>
</organism>
<evidence type="ECO:0000259" key="2">
    <source>
        <dbReference type="Pfam" id="PF14534"/>
    </source>
</evidence>
<sequence>MKTTLRLLSFLAAGLALVSAGRTFAATTPDPVIAAVTAADAERQAAFVAGDRAQLDAILSDSLRYAHSNGKIDTKATLIESIVSGRSDYESFDYREREFVPAGPGVVLMPGRVVVGLRTAGGPMTLDLNFLGVWREENGKWRFFAWQSSKNPPEPAK</sequence>
<keyword evidence="1" id="KW-0732">Signal</keyword>
<dbReference type="OrthoDB" id="8018097at2"/>
<dbReference type="SUPFAM" id="SSF54427">
    <property type="entry name" value="NTF2-like"/>
    <property type="match status" value="1"/>
</dbReference>
<evidence type="ECO:0000313" key="3">
    <source>
        <dbReference type="EMBL" id="ACB77807.1"/>
    </source>
</evidence>
<feature type="domain" description="DUF4440" evidence="2">
    <location>
        <begin position="36"/>
        <end position="142"/>
    </location>
</feature>
<dbReference type="HOGENOM" id="CLU_141608_1_0_0"/>
<feature type="signal peptide" evidence="1">
    <location>
        <begin position="1"/>
        <end position="25"/>
    </location>
</feature>
<gene>
    <name evidence="3" type="ordered locus">Oter_4536</name>
</gene>
<dbReference type="RefSeq" id="WP_012377321.1">
    <property type="nucleotide sequence ID" value="NC_010571.1"/>
</dbReference>
<evidence type="ECO:0000256" key="1">
    <source>
        <dbReference type="SAM" id="SignalP"/>
    </source>
</evidence>
<dbReference type="AlphaFoldDB" id="B1ZQQ6"/>
<dbReference type="eggNOG" id="COG4319">
    <property type="taxonomic scope" value="Bacteria"/>
</dbReference>
<protein>
    <recommendedName>
        <fullName evidence="2">DUF4440 domain-containing protein</fullName>
    </recommendedName>
</protein>
<dbReference type="InterPro" id="IPR027843">
    <property type="entry name" value="DUF4440"/>
</dbReference>
<name>B1ZQQ6_OPITP</name>
<dbReference type="Proteomes" id="UP000007013">
    <property type="component" value="Chromosome"/>
</dbReference>
<dbReference type="KEGG" id="ote:Oter_4536"/>
<accession>B1ZQQ6</accession>
<dbReference type="Pfam" id="PF14534">
    <property type="entry name" value="DUF4440"/>
    <property type="match status" value="1"/>
</dbReference>
<feature type="chain" id="PRO_5002774467" description="DUF4440 domain-containing protein" evidence="1">
    <location>
        <begin position="26"/>
        <end position="157"/>
    </location>
</feature>
<dbReference type="EMBL" id="CP001032">
    <property type="protein sequence ID" value="ACB77807.1"/>
    <property type="molecule type" value="Genomic_DNA"/>
</dbReference>
<dbReference type="InterPro" id="IPR032710">
    <property type="entry name" value="NTF2-like_dom_sf"/>
</dbReference>
<proteinExistence type="predicted"/>
<keyword evidence="4" id="KW-1185">Reference proteome</keyword>
<dbReference type="Gene3D" id="3.10.450.50">
    <property type="match status" value="1"/>
</dbReference>
<dbReference type="STRING" id="452637.Oter_4536"/>
<evidence type="ECO:0000313" key="4">
    <source>
        <dbReference type="Proteomes" id="UP000007013"/>
    </source>
</evidence>
<reference evidence="3 4" key="1">
    <citation type="journal article" date="2011" name="J. Bacteriol.">
        <title>Genome sequence of the verrucomicrobium Opitutus terrae PB90-1, an abundant inhabitant of rice paddy soil ecosystems.</title>
        <authorList>
            <person name="van Passel M.W."/>
            <person name="Kant R."/>
            <person name="Palva A."/>
            <person name="Copeland A."/>
            <person name="Lucas S."/>
            <person name="Lapidus A."/>
            <person name="Glavina del Rio T."/>
            <person name="Pitluck S."/>
            <person name="Goltsman E."/>
            <person name="Clum A."/>
            <person name="Sun H."/>
            <person name="Schmutz J."/>
            <person name="Larimer F.W."/>
            <person name="Land M.L."/>
            <person name="Hauser L."/>
            <person name="Kyrpides N."/>
            <person name="Mikhailova N."/>
            <person name="Richardson P.P."/>
            <person name="Janssen P.H."/>
            <person name="de Vos W.M."/>
            <person name="Smidt H."/>
        </authorList>
    </citation>
    <scope>NUCLEOTIDE SEQUENCE [LARGE SCALE GENOMIC DNA]</scope>
    <source>
        <strain evidence="4">DSM 11246 / JCM 15787 / PB90-1</strain>
    </source>
</reference>